<dbReference type="RefSeq" id="WP_149608518.1">
    <property type="nucleotide sequence ID" value="NZ_VTZY01000001.1"/>
</dbReference>
<dbReference type="Proteomes" id="UP000323225">
    <property type="component" value="Unassembled WGS sequence"/>
</dbReference>
<evidence type="ECO:0000313" key="2">
    <source>
        <dbReference type="Proteomes" id="UP000323225"/>
    </source>
</evidence>
<reference evidence="1 2" key="1">
    <citation type="submission" date="2019-09" db="EMBL/GenBank/DDBJ databases">
        <authorList>
            <person name="Kritzky A."/>
            <person name="Schelkanova E.Y."/>
            <person name="Alkhova Z.V."/>
            <person name="Smirnova N.I."/>
        </authorList>
    </citation>
    <scope>NUCLEOTIDE SEQUENCE [LARGE SCALE GENOMIC DNA]</scope>
    <source>
        <strain evidence="1 2">M1526</strain>
    </source>
</reference>
<gene>
    <name evidence="1" type="ORF">F0M16_01415</name>
</gene>
<dbReference type="AlphaFoldDB" id="A0A5Q6PPC3"/>
<sequence>MNEEVERKCRNLMKLDVVNESLIKSYLNNELVNISETRQGQFDGFDVQFNNEKYLFPNSRISTKYNKTGTTLKLQKKASLFIIPLPLSNFKVPAIGRGAFRELLKGFASSDDGMFQANEWLVSLFEEEDAARFYTQQVCRSTFLTDYKEIILEAIIAYFSGYKSIPTMSLFPVFEGALRELQIQFAEGEEGNVSKDKFIKQFKKLSEKRIKKVTTHYTKTPLDFLSDGCEKMMFASLFDIHCDVIAAIKEFFEEVLYKKSTDCDQGFNRHLVMHMLKNDFNEKANFVRMIIVISYIVYLEDVENNITPFDDISFDRRLNQELCEMFKKASKSKINLDEF</sequence>
<dbReference type="EMBL" id="VUAA01000001">
    <property type="protein sequence ID" value="KAA1256664.1"/>
    <property type="molecule type" value="Genomic_DNA"/>
</dbReference>
<comment type="caution">
    <text evidence="1">The sequence shown here is derived from an EMBL/GenBank/DDBJ whole genome shotgun (WGS) entry which is preliminary data.</text>
</comment>
<evidence type="ECO:0000313" key="1">
    <source>
        <dbReference type="EMBL" id="KAA1256664.1"/>
    </source>
</evidence>
<protein>
    <submittedName>
        <fullName evidence="1">Uncharacterized protein</fullName>
    </submittedName>
</protein>
<name>A0A5Q6PPC3_VIBCL</name>
<proteinExistence type="predicted"/>
<organism evidence="1 2">
    <name type="scientific">Vibrio cholerae</name>
    <dbReference type="NCBI Taxonomy" id="666"/>
    <lineage>
        <taxon>Bacteria</taxon>
        <taxon>Pseudomonadati</taxon>
        <taxon>Pseudomonadota</taxon>
        <taxon>Gammaproteobacteria</taxon>
        <taxon>Vibrionales</taxon>
        <taxon>Vibrionaceae</taxon>
        <taxon>Vibrio</taxon>
    </lineage>
</organism>
<accession>A0A5Q6PPC3</accession>